<dbReference type="Proteomes" id="UP001152523">
    <property type="component" value="Unassembled WGS sequence"/>
</dbReference>
<protein>
    <recommendedName>
        <fullName evidence="2">Reverse transcriptase Ty1/copia-type domain-containing protein</fullName>
    </recommendedName>
</protein>
<evidence type="ECO:0000259" key="2">
    <source>
        <dbReference type="Pfam" id="PF07727"/>
    </source>
</evidence>
<keyword evidence="4" id="KW-1185">Reference proteome</keyword>
<dbReference type="PANTHER" id="PTHR11439:SF462">
    <property type="match status" value="1"/>
</dbReference>
<evidence type="ECO:0000313" key="3">
    <source>
        <dbReference type="EMBL" id="CAH9080818.1"/>
    </source>
</evidence>
<comment type="caution">
    <text evidence="3">The sequence shown here is derived from an EMBL/GenBank/DDBJ whole genome shotgun (WGS) entry which is preliminary data.</text>
</comment>
<sequence>METGDIFVSRDVKFHENEFPFLVTNLVQTDLDVPHEVHTSRDEPVTTQVALDDDDALQGDLHDTVDMNDDIYTSHGQHETAPSISPPHDTTSALTEASTPNAGGLLGRGQRVKRASVLLRDFITHVRTQTPSPSFSASSGPSVLEPRSFKEAMTDEGWRQAMQREIRALEDNQTWVLERLPPGKKALGCKWVYKIKYLPDGTVERLKARLVVFGNHQEEGIDYTETFAPVVKMVTVQTFLAVAAAKNWELHQMDVHNAFLHGDLDEEVYMKLPPGFSPSQRGVVCRLKKSLYGLRQAPRCWFAKLAASLQHYGFTQSYSDYSLFTYQSENKCLHVLVYVDDLIIAGNDSTVLHKFKHYLSTCFHMKDLGTLKYFLGIEVARHPNGIFLCQRKYALDIITETGLLGAKPAGFPIEQNHTLAQADGPLLTEPEAYRRLVGKLIYLSFTRPDLAYAVHILSQFMHAPRQQHWDAALRVVRYLKGTPGQGILLSSSCNLLLTGWCDSDWASCPLTRRSLTGWVVFLGGSPVSWKTKKQHTVSRSSAEAEYRSMAALTAELKWLKSLLLSLGVKHSQAMPMFCDSKSALYIAQNPVFHKRTKHIEVDCHYVRDALREGLITTHHVSTTDQLADIFTKALGKRQFLFLLHKLGIYEGGGGGCWKHRQFWA</sequence>
<evidence type="ECO:0000256" key="1">
    <source>
        <dbReference type="SAM" id="MobiDB-lite"/>
    </source>
</evidence>
<gene>
    <name evidence="3" type="ORF">CEPIT_LOCUS7445</name>
</gene>
<reference evidence="3" key="1">
    <citation type="submission" date="2022-07" db="EMBL/GenBank/DDBJ databases">
        <authorList>
            <person name="Macas J."/>
            <person name="Novak P."/>
            <person name="Neumann P."/>
        </authorList>
    </citation>
    <scope>NUCLEOTIDE SEQUENCE</scope>
</reference>
<accession>A0AAV0CRF8</accession>
<name>A0AAV0CRF8_9ASTE</name>
<feature type="region of interest" description="Disordered" evidence="1">
    <location>
        <begin position="72"/>
        <end position="107"/>
    </location>
</feature>
<dbReference type="InterPro" id="IPR013103">
    <property type="entry name" value="RVT_2"/>
</dbReference>
<evidence type="ECO:0000313" key="4">
    <source>
        <dbReference type="Proteomes" id="UP001152523"/>
    </source>
</evidence>
<feature type="compositionally biased region" description="Polar residues" evidence="1">
    <location>
        <begin position="80"/>
        <end position="101"/>
    </location>
</feature>
<feature type="domain" description="Reverse transcriptase Ty1/copia-type" evidence="2">
    <location>
        <begin position="172"/>
        <end position="414"/>
    </location>
</feature>
<dbReference type="PANTHER" id="PTHR11439">
    <property type="entry name" value="GAG-POL-RELATED RETROTRANSPOSON"/>
    <property type="match status" value="1"/>
</dbReference>
<dbReference type="InterPro" id="IPR043502">
    <property type="entry name" value="DNA/RNA_pol_sf"/>
</dbReference>
<dbReference type="AlphaFoldDB" id="A0AAV0CRF8"/>
<dbReference type="CDD" id="cd09272">
    <property type="entry name" value="RNase_HI_RT_Ty1"/>
    <property type="match status" value="1"/>
</dbReference>
<organism evidence="3 4">
    <name type="scientific">Cuscuta epithymum</name>
    <dbReference type="NCBI Taxonomy" id="186058"/>
    <lineage>
        <taxon>Eukaryota</taxon>
        <taxon>Viridiplantae</taxon>
        <taxon>Streptophyta</taxon>
        <taxon>Embryophyta</taxon>
        <taxon>Tracheophyta</taxon>
        <taxon>Spermatophyta</taxon>
        <taxon>Magnoliopsida</taxon>
        <taxon>eudicotyledons</taxon>
        <taxon>Gunneridae</taxon>
        <taxon>Pentapetalae</taxon>
        <taxon>asterids</taxon>
        <taxon>lamiids</taxon>
        <taxon>Solanales</taxon>
        <taxon>Convolvulaceae</taxon>
        <taxon>Cuscuteae</taxon>
        <taxon>Cuscuta</taxon>
        <taxon>Cuscuta subgen. Cuscuta</taxon>
    </lineage>
</organism>
<dbReference type="Pfam" id="PF07727">
    <property type="entry name" value="RVT_2"/>
    <property type="match status" value="1"/>
</dbReference>
<dbReference type="EMBL" id="CAMAPF010000035">
    <property type="protein sequence ID" value="CAH9080818.1"/>
    <property type="molecule type" value="Genomic_DNA"/>
</dbReference>
<dbReference type="SUPFAM" id="SSF56672">
    <property type="entry name" value="DNA/RNA polymerases"/>
    <property type="match status" value="1"/>
</dbReference>
<proteinExistence type="predicted"/>